<protein>
    <submittedName>
        <fullName evidence="1">Uncharacterized protein</fullName>
    </submittedName>
</protein>
<dbReference type="Pfam" id="PF24444">
    <property type="entry name" value="DUF7563"/>
    <property type="match status" value="1"/>
</dbReference>
<dbReference type="AlphaFoldDB" id="A0A2A5QRQ7"/>
<accession>A0A2A5QRQ7</accession>
<evidence type="ECO:0000313" key="1">
    <source>
        <dbReference type="EMBL" id="PCR89469.1"/>
    </source>
</evidence>
<organism evidence="1 2">
    <name type="scientific">Natrinema ejinorense</name>
    <dbReference type="NCBI Taxonomy" id="373386"/>
    <lineage>
        <taxon>Archaea</taxon>
        <taxon>Methanobacteriati</taxon>
        <taxon>Methanobacteriota</taxon>
        <taxon>Stenosarchaea group</taxon>
        <taxon>Halobacteria</taxon>
        <taxon>Halobacteriales</taxon>
        <taxon>Natrialbaceae</taxon>
        <taxon>Natrinema</taxon>
    </lineage>
</organism>
<name>A0A2A5QRQ7_9EURY</name>
<gene>
    <name evidence="1" type="ORF">CP557_02305</name>
</gene>
<dbReference type="InterPro" id="IPR055985">
    <property type="entry name" value="DUF7563"/>
</dbReference>
<evidence type="ECO:0000313" key="2">
    <source>
        <dbReference type="Proteomes" id="UP000219689"/>
    </source>
</evidence>
<keyword evidence="2" id="KW-1185">Reference proteome</keyword>
<comment type="caution">
    <text evidence="1">The sequence shown here is derived from an EMBL/GenBank/DDBJ whole genome shotgun (WGS) entry which is preliminary data.</text>
</comment>
<sequence length="78" mass="8633">MVVVGVAVVPWPSVDNSRCEHCGDHVTDRFRRVFGDDDLTDRCGDAGSRRPARDGLPRPCRRGRYTGIVGACERTLCD</sequence>
<proteinExistence type="predicted"/>
<dbReference type="EMBL" id="NXNI01000001">
    <property type="protein sequence ID" value="PCR89469.1"/>
    <property type="molecule type" value="Genomic_DNA"/>
</dbReference>
<dbReference type="Proteomes" id="UP000219689">
    <property type="component" value="Unassembled WGS sequence"/>
</dbReference>
<reference evidence="1 2" key="1">
    <citation type="submission" date="2017-09" db="EMBL/GenBank/DDBJ databases">
        <title>Genome sequences of Natrinema ejinorence JCM 13890T.</title>
        <authorList>
            <person name="Roh S.W."/>
            <person name="Kim Y.B."/>
            <person name="Kim J.Y."/>
        </authorList>
    </citation>
    <scope>NUCLEOTIDE SEQUENCE [LARGE SCALE GENOMIC DNA]</scope>
    <source>
        <strain evidence="1 2">JCM 13890</strain>
    </source>
</reference>